<dbReference type="Proteomes" id="UP000694427">
    <property type="component" value="Unplaced"/>
</dbReference>
<name>A0A8C1JSY8_CYPCA</name>
<protein>
    <recommendedName>
        <fullName evidence="1">START domain-containing protein</fullName>
    </recommendedName>
</protein>
<dbReference type="InterPro" id="IPR002913">
    <property type="entry name" value="START_lipid-bd_dom"/>
</dbReference>
<evidence type="ECO:0000313" key="3">
    <source>
        <dbReference type="Proteomes" id="UP000694427"/>
    </source>
</evidence>
<reference evidence="2" key="2">
    <citation type="submission" date="2025-09" db="UniProtKB">
        <authorList>
            <consortium name="Ensembl"/>
        </authorList>
    </citation>
    <scope>IDENTIFICATION</scope>
</reference>
<proteinExistence type="predicted"/>
<dbReference type="AlphaFoldDB" id="A0A8C1JSY8"/>
<dbReference type="SUPFAM" id="SSF55961">
    <property type="entry name" value="Bet v1-like"/>
    <property type="match status" value="1"/>
</dbReference>
<feature type="domain" description="START" evidence="1">
    <location>
        <begin position="30"/>
        <end position="159"/>
    </location>
</feature>
<dbReference type="InterPro" id="IPR023393">
    <property type="entry name" value="START-like_dom_sf"/>
</dbReference>
<sequence>RKKIRLDRKYIISCKQSEVPLLVPWDPSNQMLAARNNWVLTSEKNKVSLYTLEENQMLCFKVETHVAMAAEWVFLLLSDLRRRKAWDHHYQYVKCILNNEKTPSVIKRGKVQDFILLASWRHPCDSGDPYLIALRSVTLPAYPPTEDYNRGEVLCAGFMRWLTCLCMHFSQISYYNQATPGVLPYISTDIAGLSSSFYCTFASCSAFLEENKDSLASLPTSTL</sequence>
<reference evidence="2" key="1">
    <citation type="submission" date="2025-08" db="UniProtKB">
        <authorList>
            <consortium name="Ensembl"/>
        </authorList>
    </citation>
    <scope>IDENTIFICATION</scope>
</reference>
<evidence type="ECO:0000313" key="2">
    <source>
        <dbReference type="Ensembl" id="ENSCCRP00010036060.1"/>
    </source>
</evidence>
<keyword evidence="3" id="KW-1185">Reference proteome</keyword>
<dbReference type="Ensembl" id="ENSCCRT00010039608.1">
    <property type="protein sequence ID" value="ENSCCRP00010036060.1"/>
    <property type="gene ID" value="ENSCCRG00010015403.1"/>
</dbReference>
<organism evidence="2 3">
    <name type="scientific">Cyprinus carpio</name>
    <name type="common">Common carp</name>
    <dbReference type="NCBI Taxonomy" id="7962"/>
    <lineage>
        <taxon>Eukaryota</taxon>
        <taxon>Metazoa</taxon>
        <taxon>Chordata</taxon>
        <taxon>Craniata</taxon>
        <taxon>Vertebrata</taxon>
        <taxon>Euteleostomi</taxon>
        <taxon>Actinopterygii</taxon>
        <taxon>Neopterygii</taxon>
        <taxon>Teleostei</taxon>
        <taxon>Ostariophysi</taxon>
        <taxon>Cypriniformes</taxon>
        <taxon>Cyprinidae</taxon>
        <taxon>Cyprininae</taxon>
        <taxon>Cyprinus</taxon>
    </lineage>
</organism>
<dbReference type="GO" id="GO:0008289">
    <property type="term" value="F:lipid binding"/>
    <property type="evidence" value="ECO:0007669"/>
    <property type="project" value="InterPro"/>
</dbReference>
<dbReference type="Pfam" id="PF01852">
    <property type="entry name" value="START"/>
    <property type="match status" value="1"/>
</dbReference>
<dbReference type="Gene3D" id="3.30.530.20">
    <property type="match status" value="1"/>
</dbReference>
<evidence type="ECO:0000259" key="1">
    <source>
        <dbReference type="Pfam" id="PF01852"/>
    </source>
</evidence>
<accession>A0A8C1JSY8</accession>